<evidence type="ECO:0000313" key="1">
    <source>
        <dbReference type="EMBL" id="AIF00427.1"/>
    </source>
</evidence>
<evidence type="ECO:0008006" key="2">
    <source>
        <dbReference type="Google" id="ProtNLM"/>
    </source>
</evidence>
<reference evidence="1" key="1">
    <citation type="journal article" date="2014" name="Genome Biol. Evol.">
        <title>Pangenome evidence for extensive interdomain horizontal transfer affecting lineage core and shell genes in uncultured planktonic thaumarchaeota and euryarchaeota.</title>
        <authorList>
            <person name="Deschamps P."/>
            <person name="Zivanovic Y."/>
            <person name="Moreira D."/>
            <person name="Rodriguez-Valera F."/>
            <person name="Lopez-Garcia P."/>
        </authorList>
    </citation>
    <scope>NUCLEOTIDE SEQUENCE</scope>
</reference>
<accession>A0A075GEN7</accession>
<dbReference type="EMBL" id="KF900591">
    <property type="protein sequence ID" value="AIF00427.1"/>
    <property type="molecule type" value="Genomic_DNA"/>
</dbReference>
<dbReference type="SUPFAM" id="SSF50939">
    <property type="entry name" value="Sialidases"/>
    <property type="match status" value="1"/>
</dbReference>
<dbReference type="CDD" id="cd15482">
    <property type="entry name" value="Sialidase_non-viral"/>
    <property type="match status" value="1"/>
</dbReference>
<name>A0A075GEN7_9EURY</name>
<dbReference type="PROSITE" id="PS51257">
    <property type="entry name" value="PROKAR_LIPOPROTEIN"/>
    <property type="match status" value="1"/>
</dbReference>
<dbReference type="AlphaFoldDB" id="A0A075GEN7"/>
<sequence>MQQKAVAVVFLFVFSSLAGCLGPEDNRTKIDEQTPFDFASPIPSTTFYHFDGARNATDFYNVNGTSVLYGNNIPIFSEGTYYGIGTTTFEPTIGVTQAGNVYMTSWGTGDGGSTAIIKCEGMLEMNFITEYSCADSGPGVVPNSNDPYLYVDLWNDRLMKFDMHALAVMTVQYSDNEAVTWSPPTEATSPYALQDHQTIASSPYQDSLLSIHDTTFVYCVNTQFPHPLCSTSFDGGNLWTPEVSGAPTDCDSGGLTGHIIGSTNGNFYRGNRGCNGGEGYSIYRSTDGGMSWTEHPLPTETTGTAETWNFEEAQVAADSEDNVHAMWMGFDNMPYYSYSHDEGGTWSNPIMVAPPGVNGTGFPTIAAGSSGRVAMGYIGTTNGGSTWNGYLTVVTDAFNENPLLTTVVVNLPDDPLENDKQDCGYDRCGGFGDFIDIVVGPDGRPWFGLAHNPAGEIGIFGTFAEGPSLRGDMVAALTPLPLGGPGTL</sequence>
<organism evidence="1">
    <name type="scientific">uncultured marine group II/III euryarchaeote KM3_133_A04</name>
    <dbReference type="NCBI Taxonomy" id="1457863"/>
    <lineage>
        <taxon>Archaea</taxon>
        <taxon>Methanobacteriati</taxon>
        <taxon>Methanobacteriota</taxon>
        <taxon>environmental samples</taxon>
    </lineage>
</organism>
<dbReference type="InterPro" id="IPR036278">
    <property type="entry name" value="Sialidase_sf"/>
</dbReference>
<proteinExistence type="predicted"/>
<dbReference type="Gene3D" id="2.120.10.10">
    <property type="match status" value="1"/>
</dbReference>
<protein>
    <recommendedName>
        <fullName evidence="2">Exo-alpha-sialidase</fullName>
    </recommendedName>
</protein>